<name>A0A564Y029_HYMDI</name>
<reference evidence="1 2" key="1">
    <citation type="submission" date="2019-07" db="EMBL/GenBank/DDBJ databases">
        <authorList>
            <person name="Jastrzebski P J."/>
            <person name="Paukszto L."/>
            <person name="Jastrzebski P J."/>
        </authorList>
    </citation>
    <scope>NUCLEOTIDE SEQUENCE [LARGE SCALE GENOMIC DNA]</scope>
    <source>
        <strain evidence="1 2">WMS-il1</strain>
    </source>
</reference>
<dbReference type="EMBL" id="CABIJS010000022">
    <property type="protein sequence ID" value="VUZ39863.1"/>
    <property type="molecule type" value="Genomic_DNA"/>
</dbReference>
<protein>
    <submittedName>
        <fullName evidence="1">Uncharacterized protein</fullName>
    </submittedName>
</protein>
<feature type="non-terminal residue" evidence="1">
    <location>
        <position position="1"/>
    </location>
</feature>
<proteinExistence type="predicted"/>
<accession>A0A564Y029</accession>
<gene>
    <name evidence="1" type="ORF">WMSIL1_LOCUS878</name>
</gene>
<dbReference type="AlphaFoldDB" id="A0A564Y029"/>
<dbReference type="Proteomes" id="UP000321570">
    <property type="component" value="Unassembled WGS sequence"/>
</dbReference>
<sequence>IQSDRRIETRIFKKLNSEQLQVATDENPTCNTRELSETFHVSRHVTIYSEMERLCTVSNAEKWAPLSSPHDLLEINKQQRVICCVSRCFVNFRYLFKLNYNWQ</sequence>
<evidence type="ECO:0000313" key="1">
    <source>
        <dbReference type="EMBL" id="VUZ39863.1"/>
    </source>
</evidence>
<evidence type="ECO:0000313" key="2">
    <source>
        <dbReference type="Proteomes" id="UP000321570"/>
    </source>
</evidence>
<keyword evidence="2" id="KW-1185">Reference proteome</keyword>
<organism evidence="1 2">
    <name type="scientific">Hymenolepis diminuta</name>
    <name type="common">Rat tapeworm</name>
    <dbReference type="NCBI Taxonomy" id="6216"/>
    <lineage>
        <taxon>Eukaryota</taxon>
        <taxon>Metazoa</taxon>
        <taxon>Spiralia</taxon>
        <taxon>Lophotrochozoa</taxon>
        <taxon>Platyhelminthes</taxon>
        <taxon>Cestoda</taxon>
        <taxon>Eucestoda</taxon>
        <taxon>Cyclophyllidea</taxon>
        <taxon>Hymenolepididae</taxon>
        <taxon>Hymenolepis</taxon>
    </lineage>
</organism>